<name>X1C749_9ZZZZ</name>
<dbReference type="AlphaFoldDB" id="X1C749"/>
<evidence type="ECO:0000256" key="1">
    <source>
        <dbReference type="SAM" id="Phobius"/>
    </source>
</evidence>
<gene>
    <name evidence="2" type="ORF">S01H4_42093</name>
</gene>
<keyword evidence="1" id="KW-0812">Transmembrane</keyword>
<comment type="caution">
    <text evidence="2">The sequence shown here is derived from an EMBL/GenBank/DDBJ whole genome shotgun (WGS) entry which is preliminary data.</text>
</comment>
<accession>X1C749</accession>
<feature type="non-terminal residue" evidence="2">
    <location>
        <position position="1"/>
    </location>
</feature>
<reference evidence="2" key="1">
    <citation type="journal article" date="2014" name="Front. Microbiol.">
        <title>High frequency of phylogenetically diverse reductive dehalogenase-homologous genes in deep subseafloor sedimentary metagenomes.</title>
        <authorList>
            <person name="Kawai M."/>
            <person name="Futagami T."/>
            <person name="Toyoda A."/>
            <person name="Takaki Y."/>
            <person name="Nishi S."/>
            <person name="Hori S."/>
            <person name="Arai W."/>
            <person name="Tsubouchi T."/>
            <person name="Morono Y."/>
            <person name="Uchiyama I."/>
            <person name="Ito T."/>
            <person name="Fujiyama A."/>
            <person name="Inagaki F."/>
            <person name="Takami H."/>
        </authorList>
    </citation>
    <scope>NUCLEOTIDE SEQUENCE</scope>
    <source>
        <strain evidence="2">Expedition CK06-06</strain>
    </source>
</reference>
<organism evidence="2">
    <name type="scientific">marine sediment metagenome</name>
    <dbReference type="NCBI Taxonomy" id="412755"/>
    <lineage>
        <taxon>unclassified sequences</taxon>
        <taxon>metagenomes</taxon>
        <taxon>ecological metagenomes</taxon>
    </lineage>
</organism>
<keyword evidence="1" id="KW-1133">Transmembrane helix</keyword>
<dbReference type="EMBL" id="BART01023083">
    <property type="protein sequence ID" value="GAH03886.1"/>
    <property type="molecule type" value="Genomic_DNA"/>
</dbReference>
<dbReference type="InterPro" id="IPR029044">
    <property type="entry name" value="Nucleotide-diphossugar_trans"/>
</dbReference>
<protein>
    <submittedName>
        <fullName evidence="2">Uncharacterized protein</fullName>
    </submittedName>
</protein>
<keyword evidence="1" id="KW-0472">Membrane</keyword>
<sequence>IANEIKLRKRLAKGNAICHSTIMFRNEGENYYREKFIYSQDYDFYLMLLSEGERLINIQDILTKYRITPNAISWNEGKDVKQKLFALKARDFYHQRVQCGKDLYNEFNPNEILNLDLENSTDKVVLFSKVRFSFRRNNFKETREICRRYFRCYGYLNMILLYYLSTSLGKSVVNFIRKMKSITAT</sequence>
<feature type="transmembrane region" description="Helical" evidence="1">
    <location>
        <begin position="153"/>
        <end position="173"/>
    </location>
</feature>
<dbReference type="SUPFAM" id="SSF53448">
    <property type="entry name" value="Nucleotide-diphospho-sugar transferases"/>
    <property type="match status" value="1"/>
</dbReference>
<dbReference type="Gene3D" id="3.90.550.10">
    <property type="entry name" value="Spore Coat Polysaccharide Biosynthesis Protein SpsA, Chain A"/>
    <property type="match status" value="1"/>
</dbReference>
<proteinExistence type="predicted"/>
<evidence type="ECO:0000313" key="2">
    <source>
        <dbReference type="EMBL" id="GAH03886.1"/>
    </source>
</evidence>